<dbReference type="PANTHER" id="PTHR24260:SF145">
    <property type="entry name" value="FI17609P1-RELATED"/>
    <property type="match status" value="1"/>
</dbReference>
<dbReference type="PANTHER" id="PTHR24260">
    <property type="match status" value="1"/>
</dbReference>
<reference evidence="6" key="1">
    <citation type="submission" date="2020-07" db="EMBL/GenBank/DDBJ databases">
        <authorList>
            <person name="Nazaruddin N."/>
        </authorList>
    </citation>
    <scope>NUCLEOTIDE SEQUENCE</scope>
</reference>
<dbReference type="InterPro" id="IPR017946">
    <property type="entry name" value="PLC-like_Pdiesterase_TIM-brl"/>
</dbReference>
<evidence type="ECO:0000256" key="2">
    <source>
        <dbReference type="ARBA" id="ARBA00023157"/>
    </source>
</evidence>
<sequence>QSRIGILISPTISRSKIREIEIYWNNVNIMPGDKLSLFEQDSTGVHREIYTVTPNSRSGFQKTGVLAEYVPSSNLSFVEKCIKYEVAWLTDKKVKKMECLKTQPNWMKERKNILGPLKIKQIFLPGTHDSAIYDENGKRRSIISDLAITQDLDILGQLIHGVRYLDIRVGHYPDTKEIWWTNHGPFYRSVSLKTVIDQVKKFLDNTEEIVIMDIREFPIGFDKISDHHKLVSYLENEFRNYFLPNNYGWNITLNEIWSFGKRLIIGYENMEIVNSRTNMWPCVLHQWGDVKSTEQLYQHLYKIETSNRNGTMIPRSAMAELTSDLKNILFNRLRNLREMAHKVNLNVTNWYSTIWQYTANIVATHQTQDKQTIETYPINLINCPNNKKCTFVEHCPVISNLMSYNLLPIHRFRQAICGYESIRPKVCCNMDSNMMNSFFTEKDASFTRPNLISDCGKSFVHGDINSIGMYPFVARIGFKSNTGEIKYPCNGVILNQYMILTTASCALAKSSNYQLNSVLVGEFNIDTDPDCTSQKIDISYIIKHPHYQADTFTNNIAMLRLKKSIQYTVTAQPICLLSQNEHINTGMNSILVGWGKLERQRESDKQQFLKMRIISTEECMKYYNQGLATELCTIGNDVPCSGYNGSPLLFKQGNTYFLLGILSYGSNCDMNHNFPSVFVNVQKYTTWILENC</sequence>
<organism evidence="6 7">
    <name type="scientific">Heterotrigona itama</name>
    <dbReference type="NCBI Taxonomy" id="395501"/>
    <lineage>
        <taxon>Eukaryota</taxon>
        <taxon>Metazoa</taxon>
        <taxon>Ecdysozoa</taxon>
        <taxon>Arthropoda</taxon>
        <taxon>Hexapoda</taxon>
        <taxon>Insecta</taxon>
        <taxon>Pterygota</taxon>
        <taxon>Neoptera</taxon>
        <taxon>Endopterygota</taxon>
        <taxon>Hymenoptera</taxon>
        <taxon>Apocrita</taxon>
        <taxon>Aculeata</taxon>
        <taxon>Apoidea</taxon>
        <taxon>Anthophila</taxon>
        <taxon>Apidae</taxon>
        <taxon>Heterotrigona</taxon>
    </lineage>
</organism>
<dbReference type="SMART" id="SM00148">
    <property type="entry name" value="PLCXc"/>
    <property type="match status" value="1"/>
</dbReference>
<dbReference type="GO" id="GO:0008081">
    <property type="term" value="F:phosphoric diester hydrolase activity"/>
    <property type="evidence" value="ECO:0007669"/>
    <property type="project" value="InterPro"/>
</dbReference>
<comment type="similarity">
    <text evidence="4">Belongs to the peptidase S1 family. CLIP subfamily.</text>
</comment>
<protein>
    <recommendedName>
        <fullName evidence="5">Peptidase S1 domain-containing protein</fullName>
    </recommendedName>
</protein>
<evidence type="ECO:0000256" key="3">
    <source>
        <dbReference type="ARBA" id="ARBA00023180"/>
    </source>
</evidence>
<dbReference type="SMART" id="SM00020">
    <property type="entry name" value="Tryp_SPc"/>
    <property type="match status" value="1"/>
</dbReference>
<keyword evidence="7" id="KW-1185">Reference proteome</keyword>
<evidence type="ECO:0000256" key="4">
    <source>
        <dbReference type="ARBA" id="ARBA00024195"/>
    </source>
</evidence>
<evidence type="ECO:0000313" key="6">
    <source>
        <dbReference type="EMBL" id="CAD1481286.1"/>
    </source>
</evidence>
<dbReference type="InterPro" id="IPR001254">
    <property type="entry name" value="Trypsin_dom"/>
</dbReference>
<keyword evidence="2" id="KW-1015">Disulfide bond</keyword>
<dbReference type="SUPFAM" id="SSF50494">
    <property type="entry name" value="Trypsin-like serine proteases"/>
    <property type="match status" value="1"/>
</dbReference>
<gene>
    <name evidence="6" type="ORF">MHI_LOCUS999357</name>
</gene>
<dbReference type="Pfam" id="PF00089">
    <property type="entry name" value="Trypsin"/>
    <property type="match status" value="1"/>
</dbReference>
<dbReference type="GO" id="GO:0004252">
    <property type="term" value="F:serine-type endopeptidase activity"/>
    <property type="evidence" value="ECO:0007669"/>
    <property type="project" value="InterPro"/>
</dbReference>
<dbReference type="FunFam" id="2.40.10.10:FF:000028">
    <property type="entry name" value="Serine protease easter"/>
    <property type="match status" value="1"/>
</dbReference>
<keyword evidence="1" id="KW-0732">Signal</keyword>
<dbReference type="SUPFAM" id="SSF51695">
    <property type="entry name" value="PLC-like phosphodiesterases"/>
    <property type="match status" value="1"/>
</dbReference>
<dbReference type="OrthoDB" id="1046782at2759"/>
<dbReference type="GO" id="GO:0006508">
    <property type="term" value="P:proteolysis"/>
    <property type="evidence" value="ECO:0007669"/>
    <property type="project" value="InterPro"/>
</dbReference>
<dbReference type="InterPro" id="IPR009003">
    <property type="entry name" value="Peptidase_S1_PA"/>
</dbReference>
<dbReference type="InterPro" id="IPR051333">
    <property type="entry name" value="CLIP_Serine_Protease"/>
</dbReference>
<dbReference type="InterPro" id="IPR043504">
    <property type="entry name" value="Peptidase_S1_PA_chymotrypsin"/>
</dbReference>
<keyword evidence="3" id="KW-0325">Glycoprotein</keyword>
<dbReference type="AlphaFoldDB" id="A0A6V7HKQ8"/>
<accession>A0A6V7HKQ8</accession>
<feature type="domain" description="Peptidase S1" evidence="5">
    <location>
        <begin position="459"/>
        <end position="692"/>
    </location>
</feature>
<dbReference type="PROSITE" id="PS50240">
    <property type="entry name" value="TRYPSIN_DOM"/>
    <property type="match status" value="1"/>
</dbReference>
<dbReference type="PROSITE" id="PS50007">
    <property type="entry name" value="PIPLC_X_DOMAIN"/>
    <property type="match status" value="1"/>
</dbReference>
<feature type="non-terminal residue" evidence="6">
    <location>
        <position position="1"/>
    </location>
</feature>
<evidence type="ECO:0000259" key="5">
    <source>
        <dbReference type="PROSITE" id="PS50240"/>
    </source>
</evidence>
<dbReference type="CDD" id="cd00190">
    <property type="entry name" value="Tryp_SPc"/>
    <property type="match status" value="1"/>
</dbReference>
<feature type="non-terminal residue" evidence="6">
    <location>
        <position position="692"/>
    </location>
</feature>
<dbReference type="Gene3D" id="2.40.10.10">
    <property type="entry name" value="Trypsin-like serine proteases"/>
    <property type="match status" value="2"/>
</dbReference>
<dbReference type="Proteomes" id="UP000752696">
    <property type="component" value="Unassembled WGS sequence"/>
</dbReference>
<dbReference type="Gene3D" id="3.20.20.190">
    <property type="entry name" value="Phosphatidylinositol (PI) phosphodiesterase"/>
    <property type="match status" value="1"/>
</dbReference>
<proteinExistence type="inferred from homology"/>
<comment type="caution">
    <text evidence="6">The sequence shown here is derived from an EMBL/GenBank/DDBJ whole genome shotgun (WGS) entry which is preliminary data.</text>
</comment>
<dbReference type="GO" id="GO:0006629">
    <property type="term" value="P:lipid metabolic process"/>
    <property type="evidence" value="ECO:0007669"/>
    <property type="project" value="InterPro"/>
</dbReference>
<dbReference type="EMBL" id="CAJDYZ010013708">
    <property type="protein sequence ID" value="CAD1481286.1"/>
    <property type="molecule type" value="Genomic_DNA"/>
</dbReference>
<evidence type="ECO:0000313" key="7">
    <source>
        <dbReference type="Proteomes" id="UP000752696"/>
    </source>
</evidence>
<dbReference type="InterPro" id="IPR000909">
    <property type="entry name" value="PLipase_C_PInositol-sp_X_dom"/>
</dbReference>
<name>A0A6V7HKQ8_9HYME</name>
<evidence type="ECO:0000256" key="1">
    <source>
        <dbReference type="ARBA" id="ARBA00022729"/>
    </source>
</evidence>